<sequence length="179" mass="21020">MKLYSSDKKESLSTWWLRFRLNHWPCLWCTGGKIQFISSDLRELHVSLKKNLRTLNRVGTIYGGSIYSSVDPYYMLMMMWILGPDYVVWDKAAKVKFVRPILDKVKIRFLITEELIEKTKQDILEKGEIVFDLPAKYEDEEGTVYATFEKTIYAASKEFYEKKLASKNMTSAFKPSKRS</sequence>
<gene>
    <name evidence="1" type="ORF">CH357_09230</name>
</gene>
<organism evidence="1 2">
    <name type="scientific">Leptospira hartskeerlii</name>
    <dbReference type="NCBI Taxonomy" id="2023177"/>
    <lineage>
        <taxon>Bacteria</taxon>
        <taxon>Pseudomonadati</taxon>
        <taxon>Spirochaetota</taxon>
        <taxon>Spirochaetia</taxon>
        <taxon>Leptospirales</taxon>
        <taxon>Leptospiraceae</taxon>
        <taxon>Leptospira</taxon>
    </lineage>
</organism>
<evidence type="ECO:0000313" key="1">
    <source>
        <dbReference type="EMBL" id="PJZ25810.1"/>
    </source>
</evidence>
<keyword evidence="2" id="KW-1185">Reference proteome</keyword>
<dbReference type="EMBL" id="NPDN01000004">
    <property type="protein sequence ID" value="PJZ25810.1"/>
    <property type="molecule type" value="Genomic_DNA"/>
</dbReference>
<accession>A0A2M9XDS9</accession>
<dbReference type="AlphaFoldDB" id="A0A2M9XDS9"/>
<dbReference type="OrthoDB" id="9814774at2"/>
<dbReference type="InterPro" id="IPR029069">
    <property type="entry name" value="HotDog_dom_sf"/>
</dbReference>
<proteinExistence type="predicted"/>
<dbReference type="InterPro" id="IPR027961">
    <property type="entry name" value="DUF4442"/>
</dbReference>
<comment type="caution">
    <text evidence="1">The sequence shown here is derived from an EMBL/GenBank/DDBJ whole genome shotgun (WGS) entry which is preliminary data.</text>
</comment>
<dbReference type="Proteomes" id="UP000232196">
    <property type="component" value="Unassembled WGS sequence"/>
</dbReference>
<reference evidence="1 2" key="1">
    <citation type="submission" date="2017-07" db="EMBL/GenBank/DDBJ databases">
        <title>Leptospira spp. isolated from tropical soils.</title>
        <authorList>
            <person name="Thibeaux R."/>
            <person name="Iraola G."/>
            <person name="Ferres I."/>
            <person name="Bierque E."/>
            <person name="Girault D."/>
            <person name="Soupe-Gilbert M.-E."/>
            <person name="Picardeau M."/>
            <person name="Goarant C."/>
        </authorList>
    </citation>
    <scope>NUCLEOTIDE SEQUENCE [LARGE SCALE GENOMIC DNA]</scope>
    <source>
        <strain evidence="1 2">MCA1-C-A1</strain>
    </source>
</reference>
<dbReference type="RefSeq" id="WP_100706450.1">
    <property type="nucleotide sequence ID" value="NZ_NPDL01000001.1"/>
</dbReference>
<dbReference type="Pfam" id="PF14539">
    <property type="entry name" value="DUF4442"/>
    <property type="match status" value="1"/>
</dbReference>
<name>A0A2M9XDS9_9LEPT</name>
<dbReference type="Gene3D" id="3.10.129.10">
    <property type="entry name" value="Hotdog Thioesterase"/>
    <property type="match status" value="1"/>
</dbReference>
<dbReference type="SUPFAM" id="SSF54637">
    <property type="entry name" value="Thioesterase/thiol ester dehydrase-isomerase"/>
    <property type="match status" value="1"/>
</dbReference>
<evidence type="ECO:0000313" key="2">
    <source>
        <dbReference type="Proteomes" id="UP000232196"/>
    </source>
</evidence>
<protein>
    <submittedName>
        <fullName evidence="1">DUF4442 domain-containing protein</fullName>
    </submittedName>
</protein>